<comment type="caution">
    <text evidence="2">The sequence shown here is derived from an EMBL/GenBank/DDBJ whole genome shotgun (WGS) entry which is preliminary data.</text>
</comment>
<dbReference type="Proteomes" id="UP001206595">
    <property type="component" value="Unassembled WGS sequence"/>
</dbReference>
<feature type="transmembrane region" description="Helical" evidence="1">
    <location>
        <begin position="39"/>
        <end position="60"/>
    </location>
</feature>
<keyword evidence="1" id="KW-0812">Transmembrane</keyword>
<keyword evidence="1" id="KW-0472">Membrane</keyword>
<evidence type="ECO:0000313" key="3">
    <source>
        <dbReference type="Proteomes" id="UP001206595"/>
    </source>
</evidence>
<organism evidence="2 3">
    <name type="scientific">Umbelopsis ramanniana AG</name>
    <dbReference type="NCBI Taxonomy" id="1314678"/>
    <lineage>
        <taxon>Eukaryota</taxon>
        <taxon>Fungi</taxon>
        <taxon>Fungi incertae sedis</taxon>
        <taxon>Mucoromycota</taxon>
        <taxon>Mucoromycotina</taxon>
        <taxon>Umbelopsidomycetes</taxon>
        <taxon>Umbelopsidales</taxon>
        <taxon>Umbelopsidaceae</taxon>
        <taxon>Umbelopsis</taxon>
    </lineage>
</organism>
<evidence type="ECO:0000313" key="2">
    <source>
        <dbReference type="EMBL" id="KAI8582650.1"/>
    </source>
</evidence>
<keyword evidence="3" id="KW-1185">Reference proteome</keyword>
<proteinExistence type="predicted"/>
<name>A0AAD5EGL9_UMBRA</name>
<reference evidence="2" key="2">
    <citation type="journal article" date="2022" name="Proc. Natl. Acad. Sci. U.S.A.">
        <title>Diploid-dominant life cycles characterize the early evolution of Fungi.</title>
        <authorList>
            <person name="Amses K.R."/>
            <person name="Simmons D.R."/>
            <person name="Longcore J.E."/>
            <person name="Mondo S.J."/>
            <person name="Seto K."/>
            <person name="Jeronimo G.H."/>
            <person name="Bonds A.E."/>
            <person name="Quandt C.A."/>
            <person name="Davis W.J."/>
            <person name="Chang Y."/>
            <person name="Federici B.A."/>
            <person name="Kuo A."/>
            <person name="LaButti K."/>
            <person name="Pangilinan J."/>
            <person name="Andreopoulos W."/>
            <person name="Tritt A."/>
            <person name="Riley R."/>
            <person name="Hundley H."/>
            <person name="Johnson J."/>
            <person name="Lipzen A."/>
            <person name="Barry K."/>
            <person name="Lang B.F."/>
            <person name="Cuomo C.A."/>
            <person name="Buchler N.E."/>
            <person name="Grigoriev I.V."/>
            <person name="Spatafora J.W."/>
            <person name="Stajich J.E."/>
            <person name="James T.Y."/>
        </authorList>
    </citation>
    <scope>NUCLEOTIDE SEQUENCE</scope>
    <source>
        <strain evidence="2">AG</strain>
    </source>
</reference>
<protein>
    <submittedName>
        <fullName evidence="2">Uncharacterized protein</fullName>
    </submittedName>
</protein>
<gene>
    <name evidence="2" type="ORF">K450DRAFT_226314</name>
</gene>
<dbReference type="RefSeq" id="XP_051447654.1">
    <property type="nucleotide sequence ID" value="XM_051586529.1"/>
</dbReference>
<dbReference type="AlphaFoldDB" id="A0AAD5EGL9"/>
<dbReference type="EMBL" id="MU620899">
    <property type="protein sequence ID" value="KAI8582650.1"/>
    <property type="molecule type" value="Genomic_DNA"/>
</dbReference>
<keyword evidence="1" id="KW-1133">Transmembrane helix</keyword>
<dbReference type="GeneID" id="75911877"/>
<sequence>MLRHLKAFRPLPLPNWWCRPNFAAAFFIGNLQYARFMSYIYVTTFMFDFGYTALLTALYYLPVGRVALVFGSLIGHTTPYIGACCRGHRLLRFLGS</sequence>
<evidence type="ECO:0000256" key="1">
    <source>
        <dbReference type="SAM" id="Phobius"/>
    </source>
</evidence>
<accession>A0AAD5EGL9</accession>
<reference evidence="2" key="1">
    <citation type="submission" date="2021-06" db="EMBL/GenBank/DDBJ databases">
        <authorList>
            <consortium name="DOE Joint Genome Institute"/>
            <person name="Mondo S.J."/>
            <person name="Amses K.R."/>
            <person name="Simmons D.R."/>
            <person name="Longcore J.E."/>
            <person name="Seto K."/>
            <person name="Alves G.H."/>
            <person name="Bonds A.E."/>
            <person name="Quandt C.A."/>
            <person name="Davis W.J."/>
            <person name="Chang Y."/>
            <person name="Letcher P.M."/>
            <person name="Powell M.J."/>
            <person name="Kuo A."/>
            <person name="Labutti K."/>
            <person name="Pangilinan J."/>
            <person name="Andreopoulos W."/>
            <person name="Tritt A."/>
            <person name="Riley R."/>
            <person name="Hundley H."/>
            <person name="Johnson J."/>
            <person name="Lipzen A."/>
            <person name="Barry K."/>
            <person name="Berbee M.L."/>
            <person name="Buchler N.E."/>
            <person name="Grigoriev I.V."/>
            <person name="Spatafora J.W."/>
            <person name="Stajich J.E."/>
            <person name="James T.Y."/>
        </authorList>
    </citation>
    <scope>NUCLEOTIDE SEQUENCE</scope>
    <source>
        <strain evidence="2">AG</strain>
    </source>
</reference>